<dbReference type="Pfam" id="PF01363">
    <property type="entry name" value="FYVE"/>
    <property type="match status" value="1"/>
</dbReference>
<keyword evidence="15" id="KW-0378">Hydrolase</keyword>
<evidence type="ECO:0000259" key="14">
    <source>
        <dbReference type="PROSITE" id="PS50178"/>
    </source>
</evidence>
<dbReference type="PROSITE" id="PS50297">
    <property type="entry name" value="ANK_REP_REGION"/>
    <property type="match status" value="3"/>
</dbReference>
<dbReference type="GO" id="GO:0044231">
    <property type="term" value="C:host cell presynaptic membrane"/>
    <property type="evidence" value="ECO:0007669"/>
    <property type="project" value="UniProtKB-KW"/>
</dbReference>
<gene>
    <name evidence="15" type="ORF">IscW_ISCW007976</name>
</gene>
<keyword evidence="18" id="KW-1267">Proteomics identification</keyword>
<evidence type="ECO:0000256" key="1">
    <source>
        <dbReference type="ARBA" id="ARBA00004175"/>
    </source>
</evidence>
<dbReference type="InterPro" id="IPR017455">
    <property type="entry name" value="Znf_FYVE-rel"/>
</dbReference>
<evidence type="ECO:0000256" key="12">
    <source>
        <dbReference type="PROSITE-ProRule" id="PRU00091"/>
    </source>
</evidence>
<keyword evidence="3" id="KW-1052">Target cell membrane</keyword>
<feature type="repeat" description="ANK" evidence="11">
    <location>
        <begin position="208"/>
        <end position="240"/>
    </location>
</feature>
<dbReference type="AlphaFoldDB" id="B7PTH0"/>
<evidence type="ECO:0000256" key="2">
    <source>
        <dbReference type="ARBA" id="ARBA00022483"/>
    </source>
</evidence>
<keyword evidence="10" id="KW-1053">Target membrane</keyword>
<dbReference type="GO" id="GO:0000285">
    <property type="term" value="F:1-phosphatidylinositol-3-phosphate 5-kinase activity"/>
    <property type="evidence" value="ECO:0007669"/>
    <property type="project" value="UniProtKB-EC"/>
</dbReference>
<evidence type="ECO:0000313" key="16">
    <source>
        <dbReference type="EnsemblMetazoa" id="ISCW007976-PA"/>
    </source>
</evidence>
<evidence type="ECO:0000313" key="17">
    <source>
        <dbReference type="Proteomes" id="UP000001555"/>
    </source>
</evidence>
<feature type="domain" description="FYVE-type" evidence="14">
    <location>
        <begin position="442"/>
        <end position="502"/>
    </location>
</feature>
<feature type="repeat" description="ANK" evidence="11">
    <location>
        <begin position="243"/>
        <end position="275"/>
    </location>
</feature>
<dbReference type="InterPro" id="IPR000306">
    <property type="entry name" value="Znf_FYVE"/>
</dbReference>
<dbReference type="STRING" id="6945.B7PTH0"/>
<keyword evidence="8" id="KW-0638">Presynaptic neurotoxin</keyword>
<organism>
    <name type="scientific">Ixodes scapularis</name>
    <name type="common">Black-legged tick</name>
    <name type="synonym">Deer tick</name>
    <dbReference type="NCBI Taxonomy" id="6945"/>
    <lineage>
        <taxon>Eukaryota</taxon>
        <taxon>Metazoa</taxon>
        <taxon>Ecdysozoa</taxon>
        <taxon>Arthropoda</taxon>
        <taxon>Chelicerata</taxon>
        <taxon>Arachnida</taxon>
        <taxon>Acari</taxon>
        <taxon>Parasitiformes</taxon>
        <taxon>Ixodida</taxon>
        <taxon>Ixodoidea</taxon>
        <taxon>Ixodidae</taxon>
        <taxon>Ixodinae</taxon>
        <taxon>Ixodes</taxon>
    </lineage>
</organism>
<dbReference type="EMBL" id="DS785766">
    <property type="protein sequence ID" value="EEC09892.1"/>
    <property type="molecule type" value="Genomic_DNA"/>
</dbReference>
<evidence type="ECO:0000256" key="5">
    <source>
        <dbReference type="ARBA" id="ARBA00022737"/>
    </source>
</evidence>
<keyword evidence="8" id="KW-0800">Toxin</keyword>
<dbReference type="InterPro" id="IPR013083">
    <property type="entry name" value="Znf_RING/FYVE/PHD"/>
</dbReference>
<evidence type="ECO:0000256" key="4">
    <source>
        <dbReference type="ARBA" id="ARBA00022723"/>
    </source>
</evidence>
<dbReference type="InterPro" id="IPR036770">
    <property type="entry name" value="Ankyrin_rpt-contain_sf"/>
</dbReference>
<keyword evidence="3" id="KW-0472">Membrane</keyword>
<keyword evidence="7" id="KW-0862">Zinc</keyword>
<evidence type="ECO:0000256" key="13">
    <source>
        <dbReference type="SAM" id="MobiDB-lite"/>
    </source>
</evidence>
<dbReference type="EC" id="3.1.1.4" evidence="15"/>
<keyword evidence="5" id="KW-0677">Repeat</keyword>
<dbReference type="PANTHER" id="PTHR24198">
    <property type="entry name" value="ANKYRIN REPEAT AND PROTEIN KINASE DOMAIN-CONTAINING PROTEIN"/>
    <property type="match status" value="1"/>
</dbReference>
<dbReference type="GO" id="GO:0004623">
    <property type="term" value="F:phospholipase A2 activity"/>
    <property type="evidence" value="ECO:0007669"/>
    <property type="project" value="UniProtKB-EC"/>
</dbReference>
<sequence length="508" mass="55203">MCRHLPAVVKALCERGADMSVEEGNCRSALWLALEGGQEDVASVLVQYGCDTDCWSEGPGGCSQTLLHRAIDENNDSVAQFLIRSGCDLNSPRRPGPHGEGDEEAYDGQTPLHLSCAWSLESVVQTLIEHNANVNAQDSEGKTPLHVAITNQNSVIISLLLGHPSMNLSLRDKQGLTPFAVAMTTRNNRAAETIIAREPTAAEQYDNRGRNFLHVAIQKSDIESVLFLLSIHVNIHSRTQDSSQLTPLHLAVEAGSEIIVRNLILAGANVNDLTLQKQTALHLAAAKDHSAICSVLLENHVGFDLVDGNINNALHVACQKGHLATCRVLLTECSINAEAVNMRGQNPLHVLCQHGKENAAAIFELFLECMPQYPINKPDVEGNSPLLLAYMNGNGNLCRSLVRAGSCLGSCNQAGVNIFNYQVATKQLLVRLLDFLPKEPPWTDGDICLECGNKFGIKTRKHHCRHCGRILCAKCSEKDIPILKFGLNKPVRVCGICFDVLTLGAVST</sequence>
<dbReference type="EnsemblMetazoa" id="ISCW007976-RA">
    <property type="protein sequence ID" value="ISCW007976-PA"/>
    <property type="gene ID" value="ISCW007976"/>
</dbReference>
<evidence type="ECO:0000256" key="9">
    <source>
        <dbReference type="ARBA" id="ARBA00023043"/>
    </source>
</evidence>
<feature type="repeat" description="ANK" evidence="11">
    <location>
        <begin position="107"/>
        <end position="139"/>
    </location>
</feature>
<feature type="repeat" description="ANK" evidence="11">
    <location>
        <begin position="62"/>
        <end position="94"/>
    </location>
</feature>
<keyword evidence="17" id="KW-1185">Reference proteome</keyword>
<feature type="region of interest" description="Disordered" evidence="13">
    <location>
        <begin position="88"/>
        <end position="107"/>
    </location>
</feature>
<name>B7PTH0_IXOSC</name>
<dbReference type="Proteomes" id="UP000001555">
    <property type="component" value="Unassembled WGS sequence"/>
</dbReference>
<dbReference type="SUPFAM" id="SSF48403">
    <property type="entry name" value="Ankyrin repeat"/>
    <property type="match status" value="1"/>
</dbReference>
<keyword evidence="6 12" id="KW-0863">Zinc-finger</keyword>
<dbReference type="FunFam" id="3.30.40.10:FF:000104">
    <property type="entry name" value="Ankyrin repeat and FYVE domain-containing 1"/>
    <property type="match status" value="1"/>
</dbReference>
<dbReference type="EMBL" id="ABJB010900400">
    <property type="status" value="NOT_ANNOTATED_CDS"/>
    <property type="molecule type" value="Genomic_DNA"/>
</dbReference>
<dbReference type="PaxDb" id="6945-B7PTH0"/>
<dbReference type="InterPro" id="IPR049764">
    <property type="entry name" value="ANFY1_FYVE"/>
</dbReference>
<protein>
    <submittedName>
        <fullName evidence="15 16">Ankyrin repeat containing protein</fullName>
        <ecNumber evidence="15">2.7.1.150</ecNumber>
        <ecNumber evidence="15">3.1.1.4</ecNumber>
    </submittedName>
</protein>
<dbReference type="SMART" id="SM00064">
    <property type="entry name" value="FYVE"/>
    <property type="match status" value="1"/>
</dbReference>
<evidence type="ECO:0000313" key="15">
    <source>
        <dbReference type="EMBL" id="EEC09892.1"/>
    </source>
</evidence>
<dbReference type="EMBL" id="ABJB010279861">
    <property type="status" value="NOT_ANNOTATED_CDS"/>
    <property type="molecule type" value="Genomic_DNA"/>
</dbReference>
<dbReference type="Gene3D" id="3.30.40.10">
    <property type="entry name" value="Zinc/RING finger domain, C3HC4 (zinc finger)"/>
    <property type="match status" value="1"/>
</dbReference>
<dbReference type="Pfam" id="PF12796">
    <property type="entry name" value="Ank_2"/>
    <property type="match status" value="3"/>
</dbReference>
<dbReference type="PROSITE" id="PS50088">
    <property type="entry name" value="ANK_REPEAT"/>
    <property type="match status" value="7"/>
</dbReference>
<keyword evidence="9 11" id="KW-0040">ANK repeat</keyword>
<evidence type="ECO:0007829" key="18">
    <source>
        <dbReference type="PeptideAtlas" id="B7PTH0"/>
    </source>
</evidence>
<accession>B7PTH0</accession>
<evidence type="ECO:0000256" key="3">
    <source>
        <dbReference type="ARBA" id="ARBA00022537"/>
    </source>
</evidence>
<dbReference type="EC" id="2.7.1.150" evidence="15"/>
<feature type="repeat" description="ANK" evidence="11">
    <location>
        <begin position="140"/>
        <end position="161"/>
    </location>
</feature>
<keyword evidence="2" id="KW-0268">Exocytosis</keyword>
<reference evidence="16" key="2">
    <citation type="submission" date="2020-05" db="UniProtKB">
        <authorList>
            <consortium name="EnsemblMetazoa"/>
        </authorList>
    </citation>
    <scope>IDENTIFICATION</scope>
    <source>
        <strain evidence="16">wikel</strain>
    </source>
</reference>
<dbReference type="CDD" id="cd15728">
    <property type="entry name" value="FYVE_ANFY1"/>
    <property type="match status" value="1"/>
</dbReference>
<keyword evidence="8" id="KW-0528">Neurotoxin</keyword>
<dbReference type="InParanoid" id="B7PTH0"/>
<dbReference type="VEuPathDB" id="VectorBase:ISCW007976"/>
<proteinExistence type="evidence at protein level"/>
<evidence type="ECO:0000256" key="7">
    <source>
        <dbReference type="ARBA" id="ARBA00022833"/>
    </source>
</evidence>
<evidence type="ECO:0000256" key="8">
    <source>
        <dbReference type="ARBA" id="ARBA00023028"/>
    </source>
</evidence>
<keyword evidence="15" id="KW-0808">Transferase</keyword>
<dbReference type="GO" id="GO:0006887">
    <property type="term" value="P:exocytosis"/>
    <property type="evidence" value="ECO:0007669"/>
    <property type="project" value="UniProtKB-KW"/>
</dbReference>
<dbReference type="HOGENOM" id="CLU_010618_1_0_1"/>
<dbReference type="PANTHER" id="PTHR24198:SF191">
    <property type="entry name" value="RABANKYRIN-5-LIKE"/>
    <property type="match status" value="1"/>
</dbReference>
<dbReference type="GO" id="GO:0008270">
    <property type="term" value="F:zinc ion binding"/>
    <property type="evidence" value="ECO:0007669"/>
    <property type="project" value="UniProtKB-KW"/>
</dbReference>
<dbReference type="VEuPathDB" id="VectorBase:ISCP_007682"/>
<evidence type="ECO:0000256" key="6">
    <source>
        <dbReference type="ARBA" id="ARBA00022771"/>
    </source>
</evidence>
<comment type="subcellular location">
    <subcellularLocation>
        <location evidence="1">Target cell membrane</location>
    </subcellularLocation>
</comment>
<dbReference type="InterPro" id="IPR002110">
    <property type="entry name" value="Ankyrin_rpt"/>
</dbReference>
<dbReference type="VEuPathDB" id="VectorBase:ISCI007976"/>
<dbReference type="OrthoDB" id="2306477at2759"/>
<evidence type="ECO:0000256" key="10">
    <source>
        <dbReference type="ARBA" id="ARBA00023298"/>
    </source>
</evidence>
<evidence type="ECO:0000256" key="11">
    <source>
        <dbReference type="PROSITE-ProRule" id="PRU00023"/>
    </source>
</evidence>
<dbReference type="SMART" id="SM00248">
    <property type="entry name" value="ANK"/>
    <property type="match status" value="11"/>
</dbReference>
<dbReference type="GO" id="GO:0044218">
    <property type="term" value="C:other organism cell membrane"/>
    <property type="evidence" value="ECO:0007669"/>
    <property type="project" value="UniProtKB-KW"/>
</dbReference>
<reference evidence="15 17" key="1">
    <citation type="submission" date="2008-03" db="EMBL/GenBank/DDBJ databases">
        <title>Annotation of Ixodes scapularis.</title>
        <authorList>
            <consortium name="Ixodes scapularis Genome Project Consortium"/>
            <person name="Caler E."/>
            <person name="Hannick L.I."/>
            <person name="Bidwell S."/>
            <person name="Joardar V."/>
            <person name="Thiagarajan M."/>
            <person name="Amedeo P."/>
            <person name="Galinsky K.J."/>
            <person name="Schobel S."/>
            <person name="Inman J."/>
            <person name="Hostetler J."/>
            <person name="Miller J."/>
            <person name="Hammond M."/>
            <person name="Megy K."/>
            <person name="Lawson D."/>
            <person name="Kodira C."/>
            <person name="Sutton G."/>
            <person name="Meyer J."/>
            <person name="Hill C.A."/>
            <person name="Birren B."/>
            <person name="Nene V."/>
            <person name="Collins F."/>
            <person name="Alarcon-Chaidez F."/>
            <person name="Wikel S."/>
            <person name="Strausberg R."/>
        </authorList>
    </citation>
    <scope>NUCLEOTIDE SEQUENCE [LARGE SCALE GENOMIC DNA]</scope>
    <source>
        <strain evidence="17">Wikel</strain>
        <strain evidence="15">Wikel colony</strain>
    </source>
</reference>
<dbReference type="SUPFAM" id="SSF57903">
    <property type="entry name" value="FYVE/PHD zinc finger"/>
    <property type="match status" value="1"/>
</dbReference>
<keyword evidence="4" id="KW-0479">Metal-binding</keyword>
<feature type="repeat" description="ANK" evidence="11">
    <location>
        <begin position="276"/>
        <end position="308"/>
    </location>
</feature>
<feature type="repeat" description="ANK" evidence="11">
    <location>
        <begin position="381"/>
        <end position="413"/>
    </location>
</feature>
<dbReference type="PROSITE" id="PS50178">
    <property type="entry name" value="ZF_FYVE"/>
    <property type="match status" value="1"/>
</dbReference>
<dbReference type="Gene3D" id="1.25.40.20">
    <property type="entry name" value="Ankyrin repeat-containing domain"/>
    <property type="match status" value="3"/>
</dbReference>
<dbReference type="InterPro" id="IPR011011">
    <property type="entry name" value="Znf_FYVE_PHD"/>
</dbReference>